<evidence type="ECO:0000256" key="3">
    <source>
        <dbReference type="ARBA" id="ARBA00012257"/>
    </source>
</evidence>
<dbReference type="PANTHER" id="PTHR43466:SF1">
    <property type="entry name" value="2-OXO-4-HYDROXY-4-CARBOXY-5-UREIDOIMIDAZOLINE DECARBOXYLASE-RELATED"/>
    <property type="match status" value="1"/>
</dbReference>
<dbReference type="InterPro" id="IPR036778">
    <property type="entry name" value="OHCU_decarboxylase_sf"/>
</dbReference>
<evidence type="ECO:0000256" key="5">
    <source>
        <dbReference type="ARBA" id="ARBA00022793"/>
    </source>
</evidence>
<keyword evidence="10" id="KW-1185">Reference proteome</keyword>
<dbReference type="Gene3D" id="1.10.3330.10">
    <property type="entry name" value="Oxo-4-hydroxy-4-carboxy-5-ureidoimidazoline decarboxylase"/>
    <property type="match status" value="2"/>
</dbReference>
<dbReference type="NCBIfam" id="NF010372">
    <property type="entry name" value="PRK13798.1"/>
    <property type="match status" value="1"/>
</dbReference>
<dbReference type="Proteomes" id="UP000622166">
    <property type="component" value="Unassembled WGS sequence"/>
</dbReference>
<proteinExistence type="predicted"/>
<evidence type="ECO:0000256" key="6">
    <source>
        <dbReference type="ARBA" id="ARBA00023239"/>
    </source>
</evidence>
<feature type="domain" description="Oxo-4-hydroxy-4-carboxy-5-ureidoimidazoline decarboxylase" evidence="8">
    <location>
        <begin position="80"/>
        <end position="219"/>
    </location>
</feature>
<reference evidence="9" key="2">
    <citation type="submission" date="2020-09" db="EMBL/GenBank/DDBJ databases">
        <authorList>
            <person name="Sun Q."/>
            <person name="Ohkuma M."/>
        </authorList>
    </citation>
    <scope>NUCLEOTIDE SEQUENCE</scope>
    <source>
        <strain evidence="9">JCM 4815</strain>
    </source>
</reference>
<keyword evidence="5" id="KW-0210">Decarboxylase</keyword>
<evidence type="ECO:0000313" key="10">
    <source>
        <dbReference type="Proteomes" id="UP000622166"/>
    </source>
</evidence>
<evidence type="ECO:0000259" key="8">
    <source>
        <dbReference type="Pfam" id="PF09349"/>
    </source>
</evidence>
<dbReference type="Pfam" id="PF09349">
    <property type="entry name" value="OHCU_decarbox"/>
    <property type="match status" value="1"/>
</dbReference>
<evidence type="ECO:0000256" key="4">
    <source>
        <dbReference type="ARBA" id="ARBA00022631"/>
    </source>
</evidence>
<feature type="compositionally biased region" description="Low complexity" evidence="7">
    <location>
        <begin position="20"/>
        <end position="36"/>
    </location>
</feature>
<comment type="caution">
    <text evidence="9">The sequence shown here is derived from an EMBL/GenBank/DDBJ whole genome shotgun (WGS) entry which is preliminary data.</text>
</comment>
<dbReference type="EMBL" id="BMVW01000001">
    <property type="protein sequence ID" value="GGY92077.1"/>
    <property type="molecule type" value="Genomic_DNA"/>
</dbReference>
<dbReference type="AlphaFoldDB" id="A0A918P9L0"/>
<accession>A0A918P9L0</accession>
<dbReference type="GO" id="GO:0019628">
    <property type="term" value="P:urate catabolic process"/>
    <property type="evidence" value="ECO:0007669"/>
    <property type="project" value="TreeGrafter"/>
</dbReference>
<evidence type="ECO:0000256" key="1">
    <source>
        <dbReference type="ARBA" id="ARBA00001163"/>
    </source>
</evidence>
<dbReference type="EC" id="4.1.1.97" evidence="3"/>
<dbReference type="SUPFAM" id="SSF158694">
    <property type="entry name" value="UraD-Like"/>
    <property type="match status" value="1"/>
</dbReference>
<comment type="catalytic activity">
    <reaction evidence="1">
        <text>5-hydroxy-2-oxo-4-ureido-2,5-dihydro-1H-imidazole-5-carboxylate + H(+) = (S)-allantoin + CO2</text>
        <dbReference type="Rhea" id="RHEA:26301"/>
        <dbReference type="ChEBI" id="CHEBI:15378"/>
        <dbReference type="ChEBI" id="CHEBI:15678"/>
        <dbReference type="ChEBI" id="CHEBI:16526"/>
        <dbReference type="ChEBI" id="CHEBI:58639"/>
        <dbReference type="EC" id="4.1.1.97"/>
    </reaction>
</comment>
<name>A0A918P9L0_9ACTN</name>
<dbReference type="PANTHER" id="PTHR43466">
    <property type="entry name" value="2-OXO-4-HYDROXY-4-CARBOXY-5-UREIDOIMIDAZOLINE DECARBOXYLASE-RELATED"/>
    <property type="match status" value="1"/>
</dbReference>
<reference evidence="9" key="1">
    <citation type="journal article" date="2014" name="Int. J. Syst. Evol. Microbiol.">
        <title>Complete genome sequence of Corynebacterium casei LMG S-19264T (=DSM 44701T), isolated from a smear-ripened cheese.</title>
        <authorList>
            <consortium name="US DOE Joint Genome Institute (JGI-PGF)"/>
            <person name="Walter F."/>
            <person name="Albersmeier A."/>
            <person name="Kalinowski J."/>
            <person name="Ruckert C."/>
        </authorList>
    </citation>
    <scope>NUCLEOTIDE SEQUENCE</scope>
    <source>
        <strain evidence="9">JCM 4815</strain>
    </source>
</reference>
<dbReference type="InterPro" id="IPR018020">
    <property type="entry name" value="OHCU_decarboxylase"/>
</dbReference>
<feature type="region of interest" description="Disordered" evidence="7">
    <location>
        <begin position="1"/>
        <end position="38"/>
    </location>
</feature>
<dbReference type="GO" id="GO:0051997">
    <property type="term" value="F:2-oxo-4-hydroxy-4-carboxy-5-ureidoimidazoline decarboxylase activity"/>
    <property type="evidence" value="ECO:0007669"/>
    <property type="project" value="UniProtKB-EC"/>
</dbReference>
<protein>
    <recommendedName>
        <fullName evidence="3">2-oxo-4-hydroxy-4-carboxy-5-ureidoimidazoline decarboxylase</fullName>
        <ecNumber evidence="3">4.1.1.97</ecNumber>
    </recommendedName>
</protein>
<comment type="pathway">
    <text evidence="2">Purine metabolism; urate degradation; (S)-allantoin from urate: step 3/3.</text>
</comment>
<dbReference type="GO" id="GO:0006144">
    <property type="term" value="P:purine nucleobase metabolic process"/>
    <property type="evidence" value="ECO:0007669"/>
    <property type="project" value="UniProtKB-KW"/>
</dbReference>
<organism evidence="9 10">
    <name type="scientific">Streptomyces poonensis</name>
    <dbReference type="NCBI Taxonomy" id="68255"/>
    <lineage>
        <taxon>Bacteria</taxon>
        <taxon>Bacillati</taxon>
        <taxon>Actinomycetota</taxon>
        <taxon>Actinomycetes</taxon>
        <taxon>Kitasatosporales</taxon>
        <taxon>Streptomycetaceae</taxon>
        <taxon>Streptomyces</taxon>
    </lineage>
</organism>
<evidence type="ECO:0000256" key="2">
    <source>
        <dbReference type="ARBA" id="ARBA00004754"/>
    </source>
</evidence>
<evidence type="ECO:0000313" key="9">
    <source>
        <dbReference type="EMBL" id="GGY92077.1"/>
    </source>
</evidence>
<gene>
    <name evidence="9" type="ORF">GCM10010365_08170</name>
</gene>
<sequence>MTTLDNVAAHFTHLSPPPLTHSTTHPTTHPTSPPLTYRAAPTHRRGPTLPSHRLHHLAGQVAVPEQTHTGPDPTALERFNAAPARTAERALLTCCRSLRWAHRVAAHRPYPDLGALLAASDEAAYDLTPADLAEALAGESLTALPEDAYSAAHTALSAAHAAYESRFGHVFVICLDDIPPAEALDQVLAGIRSRLTNDPEEELLLTADELRRLARGRLRRLVREPLFPPAPQCAS</sequence>
<keyword evidence="4" id="KW-0659">Purine metabolism</keyword>
<evidence type="ECO:0000256" key="7">
    <source>
        <dbReference type="SAM" id="MobiDB-lite"/>
    </source>
</evidence>
<keyword evidence="6" id="KW-0456">Lyase</keyword>